<proteinExistence type="predicted"/>
<protein>
    <submittedName>
        <fullName evidence="3">Uncharacterized protein</fullName>
    </submittedName>
</protein>
<dbReference type="EMBL" id="AUWU02000007">
    <property type="protein sequence ID" value="KAH0570589.1"/>
    <property type="molecule type" value="Genomic_DNA"/>
</dbReference>
<dbReference type="EMBL" id="KI546040">
    <property type="protein sequence ID" value="EST47392.1"/>
    <property type="molecule type" value="Genomic_DNA"/>
</dbReference>
<reference evidence="3 4" key="1">
    <citation type="journal article" date="2014" name="PLoS Genet.">
        <title>The Genome of Spironucleus salmonicida Highlights a Fish Pathogen Adapted to Fluctuating Environments.</title>
        <authorList>
            <person name="Xu F."/>
            <person name="Jerlstrom-Hultqvist J."/>
            <person name="Einarsson E."/>
            <person name="Astvaldsson A."/>
            <person name="Svard S.G."/>
            <person name="Andersson J.O."/>
        </authorList>
    </citation>
    <scope>NUCLEOTIDE SEQUENCE</scope>
    <source>
        <strain evidence="4">ATCC 50377</strain>
    </source>
</reference>
<feature type="compositionally biased region" description="Basic and acidic residues" evidence="1">
    <location>
        <begin position="1"/>
        <end position="10"/>
    </location>
</feature>
<feature type="region of interest" description="Disordered" evidence="1">
    <location>
        <begin position="104"/>
        <end position="131"/>
    </location>
</feature>
<sequence length="217" mass="24638">MNFARSRSDLKLSLLQSVPPPPAAYRVQPLPQPRAAVSQQARDRFSASIGVRDAPRQLQNARPKYLAQKLIPRQDRPFLDVSASFKALQSQRSAFVSQTVRAEPVHFTPGPGDYEVGRRPGSGTSFSRSRRFETAEDFAQRQTQLEKLRVKVDRPLGPQSYDVHRPDSRLAPKLATGDRFREDFAQKYRMEMGPGWHDVGRREEMRGGTFSETGNVW</sequence>
<accession>V6M7C6</accession>
<evidence type="ECO:0000313" key="4">
    <source>
        <dbReference type="EMBL" id="KAH0570589.1"/>
    </source>
</evidence>
<dbReference type="VEuPathDB" id="GiardiaDB:SS50377_26872"/>
<keyword evidence="6" id="KW-1185">Reference proteome</keyword>
<gene>
    <name evidence="3" type="ORF">SS50377_10568</name>
    <name evidence="2" type="ORF">SS50377_12379</name>
    <name evidence="4" type="ORF">SS50377_26872</name>
    <name evidence="5" type="ORF">SS50377_26881</name>
</gene>
<name>V6M7C6_9EUKA</name>
<reference evidence="4" key="2">
    <citation type="submission" date="2020-12" db="EMBL/GenBank/DDBJ databases">
        <title>New Spironucleus salmonicida genome in near-complete chromosomes.</title>
        <authorList>
            <person name="Xu F."/>
            <person name="Kurt Z."/>
            <person name="Jimenez-Gonzalez A."/>
            <person name="Astvaldsson A."/>
            <person name="Andersson J.O."/>
            <person name="Svard S.G."/>
        </authorList>
    </citation>
    <scope>NUCLEOTIDE SEQUENCE</scope>
    <source>
        <strain evidence="4">ATCC 50377</strain>
    </source>
</reference>
<dbReference type="Proteomes" id="UP000018208">
    <property type="component" value="Unassembled WGS sequence"/>
</dbReference>
<dbReference type="EMBL" id="AUWU02000007">
    <property type="protein sequence ID" value="KAH0570598.1"/>
    <property type="molecule type" value="Genomic_DNA"/>
</dbReference>
<dbReference type="AlphaFoldDB" id="V6M7C6"/>
<dbReference type="VEuPathDB" id="GiardiaDB:SS50377_26881"/>
<organism evidence="3">
    <name type="scientific">Spironucleus salmonicida</name>
    <dbReference type="NCBI Taxonomy" id="348837"/>
    <lineage>
        <taxon>Eukaryota</taxon>
        <taxon>Metamonada</taxon>
        <taxon>Diplomonadida</taxon>
        <taxon>Hexamitidae</taxon>
        <taxon>Hexamitinae</taxon>
        <taxon>Spironucleus</taxon>
    </lineage>
</organism>
<evidence type="ECO:0000313" key="5">
    <source>
        <dbReference type="EMBL" id="KAH0570598.1"/>
    </source>
</evidence>
<evidence type="ECO:0000313" key="3">
    <source>
        <dbReference type="EMBL" id="EST49339.1"/>
    </source>
</evidence>
<feature type="region of interest" description="Disordered" evidence="1">
    <location>
        <begin position="1"/>
        <end position="56"/>
    </location>
</feature>
<evidence type="ECO:0000256" key="1">
    <source>
        <dbReference type="SAM" id="MobiDB-lite"/>
    </source>
</evidence>
<evidence type="ECO:0000313" key="6">
    <source>
        <dbReference type="Proteomes" id="UP000018208"/>
    </source>
</evidence>
<dbReference type="EMBL" id="KI545953">
    <property type="protein sequence ID" value="EST49339.1"/>
    <property type="molecule type" value="Genomic_DNA"/>
</dbReference>
<evidence type="ECO:0000313" key="2">
    <source>
        <dbReference type="EMBL" id="EST47392.1"/>
    </source>
</evidence>